<dbReference type="STRING" id="214095.RU97_GL000891"/>
<evidence type="ECO:0000256" key="2">
    <source>
        <dbReference type="ARBA" id="ARBA00022801"/>
    </source>
</evidence>
<proteinExistence type="inferred from homology"/>
<dbReference type="CDD" id="cd03442">
    <property type="entry name" value="BFIT_BACH"/>
    <property type="match status" value="1"/>
</dbReference>
<evidence type="ECO:0000256" key="1">
    <source>
        <dbReference type="ARBA" id="ARBA00010458"/>
    </source>
</evidence>
<evidence type="ECO:0000256" key="3">
    <source>
        <dbReference type="PROSITE-ProRule" id="PRU01106"/>
    </source>
</evidence>
<keyword evidence="6" id="KW-1185">Reference proteome</keyword>
<comment type="caution">
    <text evidence="5">The sequence shown here is derived from an EMBL/GenBank/DDBJ whole genome shotgun (WGS) entry which is preliminary data.</text>
</comment>
<dbReference type="InterPro" id="IPR029069">
    <property type="entry name" value="HotDog_dom_sf"/>
</dbReference>
<dbReference type="GO" id="GO:0052816">
    <property type="term" value="F:long-chain fatty acyl-CoA hydrolase activity"/>
    <property type="evidence" value="ECO:0007669"/>
    <property type="project" value="TreeGrafter"/>
</dbReference>
<dbReference type="GO" id="GO:0006637">
    <property type="term" value="P:acyl-CoA metabolic process"/>
    <property type="evidence" value="ECO:0007669"/>
    <property type="project" value="TreeGrafter"/>
</dbReference>
<accession>A0A1L8RHS2</accession>
<comment type="similarity">
    <text evidence="1">Belongs to the acyl coenzyme A hydrolase family.</text>
</comment>
<dbReference type="PANTHER" id="PTHR11049:SF24">
    <property type="entry name" value="CYTOSOLIC ACYL COENZYME A THIOESTER HYDROLASE"/>
    <property type="match status" value="1"/>
</dbReference>
<dbReference type="InterPro" id="IPR033120">
    <property type="entry name" value="HOTDOG_ACOT"/>
</dbReference>
<dbReference type="Gene3D" id="3.10.129.10">
    <property type="entry name" value="Hotdog Thioesterase"/>
    <property type="match status" value="1"/>
</dbReference>
<reference evidence="5 6" key="1">
    <citation type="submission" date="2014-12" db="EMBL/GenBank/DDBJ databases">
        <title>Draft genome sequences of 29 type strains of Enterococci.</title>
        <authorList>
            <person name="Zhong Z."/>
            <person name="Sun Z."/>
            <person name="Liu W."/>
            <person name="Zhang W."/>
            <person name="Zhang H."/>
        </authorList>
    </citation>
    <scope>NUCLEOTIDE SEQUENCE [LARGE SCALE GENOMIC DNA]</scope>
    <source>
        <strain evidence="5 6">DSM 17029</strain>
    </source>
</reference>
<dbReference type="Proteomes" id="UP000181884">
    <property type="component" value="Unassembled WGS sequence"/>
</dbReference>
<evidence type="ECO:0000259" key="4">
    <source>
        <dbReference type="PROSITE" id="PS51770"/>
    </source>
</evidence>
<protein>
    <recommendedName>
        <fullName evidence="4">HotDog ACOT-type domain-containing protein</fullName>
    </recommendedName>
</protein>
<name>A0A1L8RHS2_9ENTE</name>
<dbReference type="EMBL" id="JXKH01000002">
    <property type="protein sequence ID" value="OJG19320.1"/>
    <property type="molecule type" value="Genomic_DNA"/>
</dbReference>
<dbReference type="PANTHER" id="PTHR11049">
    <property type="entry name" value="ACYL COENZYME A THIOESTER HYDROLASE"/>
    <property type="match status" value="1"/>
</dbReference>
<sequence>MKFAIFMRKLLKIAEFFAMIIVAKRMEVTDMLTCKETKAVQSHIIMYPHLNAHRTLFGGQLMQWLDESGGISAVRLSRSGVVTASIDHLDFLHPLEHGHAVCIESYVSGVGHRSIEVFSKAIGENLITGERYLANTSFMTFVVKEKGLALPAIQPETEEEVYICSGYNERRAKRETQIKQSIDLAKNISLKLK</sequence>
<gene>
    <name evidence="5" type="ORF">RU97_GL000891</name>
</gene>
<keyword evidence="2 3" id="KW-0378">Hydrolase</keyword>
<dbReference type="PROSITE" id="PS51770">
    <property type="entry name" value="HOTDOG_ACOT"/>
    <property type="match status" value="1"/>
</dbReference>
<dbReference type="AlphaFoldDB" id="A0A1L8RHS2"/>
<dbReference type="GO" id="GO:0009062">
    <property type="term" value="P:fatty acid catabolic process"/>
    <property type="evidence" value="ECO:0007669"/>
    <property type="project" value="TreeGrafter"/>
</dbReference>
<evidence type="ECO:0000313" key="5">
    <source>
        <dbReference type="EMBL" id="OJG19320.1"/>
    </source>
</evidence>
<feature type="domain" description="HotDog ACOT-type" evidence="4">
    <location>
        <begin position="35"/>
        <end position="147"/>
    </location>
</feature>
<dbReference type="InterPro" id="IPR006683">
    <property type="entry name" value="Thioestr_dom"/>
</dbReference>
<evidence type="ECO:0000313" key="6">
    <source>
        <dbReference type="Proteomes" id="UP000181884"/>
    </source>
</evidence>
<dbReference type="InterPro" id="IPR040170">
    <property type="entry name" value="Cytosol_ACT"/>
</dbReference>
<dbReference type="GO" id="GO:0005829">
    <property type="term" value="C:cytosol"/>
    <property type="evidence" value="ECO:0007669"/>
    <property type="project" value="TreeGrafter"/>
</dbReference>
<organism evidence="5 6">
    <name type="scientific">Enterococcus canis</name>
    <dbReference type="NCBI Taxonomy" id="214095"/>
    <lineage>
        <taxon>Bacteria</taxon>
        <taxon>Bacillati</taxon>
        <taxon>Bacillota</taxon>
        <taxon>Bacilli</taxon>
        <taxon>Lactobacillales</taxon>
        <taxon>Enterococcaceae</taxon>
        <taxon>Enterococcus</taxon>
    </lineage>
</organism>
<dbReference type="Pfam" id="PF03061">
    <property type="entry name" value="4HBT"/>
    <property type="match status" value="1"/>
</dbReference>
<dbReference type="SUPFAM" id="SSF54637">
    <property type="entry name" value="Thioesterase/thiol ester dehydrase-isomerase"/>
    <property type="match status" value="1"/>
</dbReference>